<evidence type="ECO:0000313" key="1">
    <source>
        <dbReference type="EMBL" id="GET40583.1"/>
    </source>
</evidence>
<evidence type="ECO:0000313" key="2">
    <source>
        <dbReference type="Proteomes" id="UP001050975"/>
    </source>
</evidence>
<keyword evidence="2" id="KW-1185">Reference proteome</keyword>
<dbReference type="EMBL" id="BLAY01000094">
    <property type="protein sequence ID" value="GET40583.1"/>
    <property type="molecule type" value="Genomic_DNA"/>
</dbReference>
<reference evidence="1" key="1">
    <citation type="submission" date="2019-10" db="EMBL/GenBank/DDBJ databases">
        <title>Draft genome sequece of Microseira wollei NIES-4236.</title>
        <authorList>
            <person name="Yamaguchi H."/>
            <person name="Suzuki S."/>
            <person name="Kawachi M."/>
        </authorList>
    </citation>
    <scope>NUCLEOTIDE SEQUENCE</scope>
    <source>
        <strain evidence="1">NIES-4236</strain>
    </source>
</reference>
<protein>
    <submittedName>
        <fullName evidence="1">Uncharacterized protein</fullName>
    </submittedName>
</protein>
<comment type="caution">
    <text evidence="1">The sequence shown here is derived from an EMBL/GenBank/DDBJ whole genome shotgun (WGS) entry which is preliminary data.</text>
</comment>
<organism evidence="1 2">
    <name type="scientific">Microseira wollei NIES-4236</name>
    <dbReference type="NCBI Taxonomy" id="2530354"/>
    <lineage>
        <taxon>Bacteria</taxon>
        <taxon>Bacillati</taxon>
        <taxon>Cyanobacteriota</taxon>
        <taxon>Cyanophyceae</taxon>
        <taxon>Oscillatoriophycideae</taxon>
        <taxon>Aerosakkonematales</taxon>
        <taxon>Aerosakkonemataceae</taxon>
        <taxon>Microseira</taxon>
    </lineage>
</organism>
<dbReference type="Proteomes" id="UP001050975">
    <property type="component" value="Unassembled WGS sequence"/>
</dbReference>
<gene>
    <name evidence="1" type="ORF">MiSe_53930</name>
</gene>
<name>A0AAV3XDH6_9CYAN</name>
<accession>A0AAV3XDH6</accession>
<dbReference type="RefSeq" id="WP_226586534.1">
    <property type="nucleotide sequence ID" value="NZ_BLAY01000094.1"/>
</dbReference>
<sequence>MEIEVSMLLGANSREEAENLGLEIAKKAYAEFLAEALDKVFDDLAITSRYCLVHFDPDFATCDEYEVEEEILEALGQVTANTISCHKNYYEVFVNLPVELANISDDDGDRVSVYTLWHKVHKRSIPCCVEDPISDLNYDDLSEQIVEQLDELKIRLNFRWDILQVSHHYYKEGYPYFQNFSHGQSIGNTDLYEFV</sequence>
<proteinExistence type="predicted"/>
<dbReference type="AlphaFoldDB" id="A0AAV3XDH6"/>